<dbReference type="EMBL" id="ML993588">
    <property type="protein sequence ID" value="KAF2169492.1"/>
    <property type="molecule type" value="Genomic_DNA"/>
</dbReference>
<sequence>MDYRYSMIPMQLAEANQTESWYGVRDSVQRRRIQNRVAQRTRRKRIAGRDDRGKQTTSCPDEHKALDISSGLYSSSSSASSTTVPESEPPLPLRQDKPDEAVAINNAPISTIERSSLTGLQYAAFSLPSTPQVSLVTSVPVTVYTALFQNGEMMGVIDEEEFLRDLFTMDGLSLKPNGLGYDPASWIMGRDFGKKWGYLWY</sequence>
<feature type="compositionally biased region" description="Low complexity" evidence="1">
    <location>
        <begin position="69"/>
        <end position="81"/>
    </location>
</feature>
<feature type="domain" description="BZIP" evidence="2">
    <location>
        <begin position="30"/>
        <end position="45"/>
    </location>
</feature>
<evidence type="ECO:0000313" key="3">
    <source>
        <dbReference type="EMBL" id="KAF2169492.1"/>
    </source>
</evidence>
<dbReference type="GeneID" id="54558784"/>
<dbReference type="PROSITE" id="PS00036">
    <property type="entry name" value="BZIP_BASIC"/>
    <property type="match status" value="1"/>
</dbReference>
<dbReference type="AlphaFoldDB" id="A0A6A6CUJ6"/>
<protein>
    <recommendedName>
        <fullName evidence="2">BZIP domain-containing protein</fullName>
    </recommendedName>
</protein>
<dbReference type="InterPro" id="IPR004827">
    <property type="entry name" value="bZIP"/>
</dbReference>
<dbReference type="GO" id="GO:0003700">
    <property type="term" value="F:DNA-binding transcription factor activity"/>
    <property type="evidence" value="ECO:0007669"/>
    <property type="project" value="InterPro"/>
</dbReference>
<feature type="compositionally biased region" description="Basic and acidic residues" evidence="1">
    <location>
        <begin position="47"/>
        <end position="66"/>
    </location>
</feature>
<dbReference type="RefSeq" id="XP_033670381.1">
    <property type="nucleotide sequence ID" value="XM_033805512.1"/>
</dbReference>
<name>A0A6A6CUJ6_ZASCE</name>
<proteinExistence type="predicted"/>
<feature type="compositionally biased region" description="Basic residues" evidence="1">
    <location>
        <begin position="36"/>
        <end position="46"/>
    </location>
</feature>
<accession>A0A6A6CUJ6</accession>
<evidence type="ECO:0000256" key="1">
    <source>
        <dbReference type="SAM" id="MobiDB-lite"/>
    </source>
</evidence>
<feature type="region of interest" description="Disordered" evidence="1">
    <location>
        <begin position="36"/>
        <end position="99"/>
    </location>
</feature>
<evidence type="ECO:0000313" key="4">
    <source>
        <dbReference type="Proteomes" id="UP000799537"/>
    </source>
</evidence>
<dbReference type="Proteomes" id="UP000799537">
    <property type="component" value="Unassembled WGS sequence"/>
</dbReference>
<organism evidence="3 4">
    <name type="scientific">Zasmidium cellare ATCC 36951</name>
    <dbReference type="NCBI Taxonomy" id="1080233"/>
    <lineage>
        <taxon>Eukaryota</taxon>
        <taxon>Fungi</taxon>
        <taxon>Dikarya</taxon>
        <taxon>Ascomycota</taxon>
        <taxon>Pezizomycotina</taxon>
        <taxon>Dothideomycetes</taxon>
        <taxon>Dothideomycetidae</taxon>
        <taxon>Mycosphaerellales</taxon>
        <taxon>Mycosphaerellaceae</taxon>
        <taxon>Zasmidium</taxon>
    </lineage>
</organism>
<reference evidence="3" key="1">
    <citation type="journal article" date="2020" name="Stud. Mycol.">
        <title>101 Dothideomycetes genomes: a test case for predicting lifestyles and emergence of pathogens.</title>
        <authorList>
            <person name="Haridas S."/>
            <person name="Albert R."/>
            <person name="Binder M."/>
            <person name="Bloem J."/>
            <person name="Labutti K."/>
            <person name="Salamov A."/>
            <person name="Andreopoulos B."/>
            <person name="Baker S."/>
            <person name="Barry K."/>
            <person name="Bills G."/>
            <person name="Bluhm B."/>
            <person name="Cannon C."/>
            <person name="Castanera R."/>
            <person name="Culley D."/>
            <person name="Daum C."/>
            <person name="Ezra D."/>
            <person name="Gonzalez J."/>
            <person name="Henrissat B."/>
            <person name="Kuo A."/>
            <person name="Liang C."/>
            <person name="Lipzen A."/>
            <person name="Lutzoni F."/>
            <person name="Magnuson J."/>
            <person name="Mondo S."/>
            <person name="Nolan M."/>
            <person name="Ohm R."/>
            <person name="Pangilinan J."/>
            <person name="Park H.-J."/>
            <person name="Ramirez L."/>
            <person name="Alfaro M."/>
            <person name="Sun H."/>
            <person name="Tritt A."/>
            <person name="Yoshinaga Y."/>
            <person name="Zwiers L.-H."/>
            <person name="Turgeon B."/>
            <person name="Goodwin S."/>
            <person name="Spatafora J."/>
            <person name="Crous P."/>
            <person name="Grigoriev I."/>
        </authorList>
    </citation>
    <scope>NUCLEOTIDE SEQUENCE</scope>
    <source>
        <strain evidence="3">ATCC 36951</strain>
    </source>
</reference>
<gene>
    <name evidence="3" type="ORF">M409DRAFT_20706</name>
</gene>
<dbReference type="OrthoDB" id="2245989at2759"/>
<keyword evidence="4" id="KW-1185">Reference proteome</keyword>
<evidence type="ECO:0000259" key="2">
    <source>
        <dbReference type="PROSITE" id="PS00036"/>
    </source>
</evidence>